<proteinExistence type="predicted"/>
<feature type="non-terminal residue" evidence="1">
    <location>
        <position position="1"/>
    </location>
</feature>
<evidence type="ECO:0000313" key="2">
    <source>
        <dbReference type="Proteomes" id="UP000663879"/>
    </source>
</evidence>
<comment type="caution">
    <text evidence="1">The sequence shown here is derived from an EMBL/GenBank/DDBJ whole genome shotgun (WGS) entry which is preliminary data.</text>
</comment>
<sequence length="66" mass="7689">MAQLRNKFSSLDEDGDDVDEINDKFKAVDKWSESHNLLDQNRIDNNLSNFTVILENFDEDLVENSQ</sequence>
<name>A0A814TFT4_9BILA</name>
<dbReference type="Proteomes" id="UP000663879">
    <property type="component" value="Unassembled WGS sequence"/>
</dbReference>
<dbReference type="AlphaFoldDB" id="A0A814TFT4"/>
<keyword evidence="2" id="KW-1185">Reference proteome</keyword>
<protein>
    <submittedName>
        <fullName evidence="1">Uncharacterized protein</fullName>
    </submittedName>
</protein>
<evidence type="ECO:0000313" key="1">
    <source>
        <dbReference type="EMBL" id="CAF1160229.1"/>
    </source>
</evidence>
<reference evidence="1" key="1">
    <citation type="submission" date="2021-02" db="EMBL/GenBank/DDBJ databases">
        <authorList>
            <person name="Nowell W R."/>
        </authorList>
    </citation>
    <scope>NUCLEOTIDE SEQUENCE</scope>
    <source>
        <strain evidence="1">Ploen Becks lab</strain>
    </source>
</reference>
<organism evidence="1 2">
    <name type="scientific">Brachionus calyciflorus</name>
    <dbReference type="NCBI Taxonomy" id="104777"/>
    <lineage>
        <taxon>Eukaryota</taxon>
        <taxon>Metazoa</taxon>
        <taxon>Spiralia</taxon>
        <taxon>Gnathifera</taxon>
        <taxon>Rotifera</taxon>
        <taxon>Eurotatoria</taxon>
        <taxon>Monogononta</taxon>
        <taxon>Pseudotrocha</taxon>
        <taxon>Ploima</taxon>
        <taxon>Brachionidae</taxon>
        <taxon>Brachionus</taxon>
    </lineage>
</organism>
<dbReference type="EMBL" id="CAJNOC010014092">
    <property type="protein sequence ID" value="CAF1160229.1"/>
    <property type="molecule type" value="Genomic_DNA"/>
</dbReference>
<accession>A0A814TFT4</accession>
<gene>
    <name evidence="1" type="ORF">OXX778_LOCUS23575</name>
</gene>